<organism evidence="1 2">
    <name type="scientific">Massariosphaeria phaeospora</name>
    <dbReference type="NCBI Taxonomy" id="100035"/>
    <lineage>
        <taxon>Eukaryota</taxon>
        <taxon>Fungi</taxon>
        <taxon>Dikarya</taxon>
        <taxon>Ascomycota</taxon>
        <taxon>Pezizomycotina</taxon>
        <taxon>Dothideomycetes</taxon>
        <taxon>Pleosporomycetidae</taxon>
        <taxon>Pleosporales</taxon>
        <taxon>Pleosporales incertae sedis</taxon>
        <taxon>Massariosphaeria</taxon>
    </lineage>
</organism>
<reference evidence="1 2" key="1">
    <citation type="submission" date="2020-01" db="EMBL/GenBank/DDBJ databases">
        <authorList>
            <consortium name="DOE Joint Genome Institute"/>
            <person name="Haridas S."/>
            <person name="Albert R."/>
            <person name="Binder M."/>
            <person name="Bloem J."/>
            <person name="Labutti K."/>
            <person name="Salamov A."/>
            <person name="Andreopoulos B."/>
            <person name="Baker S.E."/>
            <person name="Barry K."/>
            <person name="Bills G."/>
            <person name="Bluhm B.H."/>
            <person name="Cannon C."/>
            <person name="Castanera R."/>
            <person name="Culley D.E."/>
            <person name="Daum C."/>
            <person name="Ezra D."/>
            <person name="Gonzalez J.B."/>
            <person name="Henrissat B."/>
            <person name="Kuo A."/>
            <person name="Liang C."/>
            <person name="Lipzen A."/>
            <person name="Lutzoni F."/>
            <person name="Magnuson J."/>
            <person name="Mondo S."/>
            <person name="Nolan M."/>
            <person name="Ohm R."/>
            <person name="Pangilinan J."/>
            <person name="Park H.-J.H."/>
            <person name="Ramirez L."/>
            <person name="Alfaro M."/>
            <person name="Sun H."/>
            <person name="Tritt A."/>
            <person name="Yoshinaga Y."/>
            <person name="Zwiers L.-H.L."/>
            <person name="Turgeon B.G."/>
            <person name="Goodwin S.B."/>
            <person name="Spatafora J.W."/>
            <person name="Crous P.W."/>
            <person name="Grigoriev I.V."/>
        </authorList>
    </citation>
    <scope>NUCLEOTIDE SEQUENCE [LARGE SCALE GENOMIC DNA]</scope>
    <source>
        <strain evidence="1 2">CBS 611.86</strain>
    </source>
</reference>
<evidence type="ECO:0000313" key="2">
    <source>
        <dbReference type="Proteomes" id="UP000481861"/>
    </source>
</evidence>
<evidence type="ECO:0000313" key="1">
    <source>
        <dbReference type="EMBL" id="KAF2867789.1"/>
    </source>
</evidence>
<gene>
    <name evidence="1" type="ORF">BDV95DRAFT_176148</name>
</gene>
<sequence>MPHRMGYNSSLMLRHCVACVHSSRHFFGRGASLHGTRITEAWIGNGCGYSLDTESEQVLDTANPRTLDGATVTVMAFWHDIKMRQVANAIKISLHLRRSSSAILYPFSTSMLQPPCALPNPKVWLNQTQSHTDPIPQPCPTPINSLSPSLSQLLSLPPQHRNIKKQNMNQDKDVSCLWALEQRVKL</sequence>
<keyword evidence="2" id="KW-1185">Reference proteome</keyword>
<dbReference type="AlphaFoldDB" id="A0A7C8I0X1"/>
<dbReference type="EMBL" id="JAADJZ010000022">
    <property type="protein sequence ID" value="KAF2867789.1"/>
    <property type="molecule type" value="Genomic_DNA"/>
</dbReference>
<dbReference type="Proteomes" id="UP000481861">
    <property type="component" value="Unassembled WGS sequence"/>
</dbReference>
<comment type="caution">
    <text evidence="1">The sequence shown here is derived from an EMBL/GenBank/DDBJ whole genome shotgun (WGS) entry which is preliminary data.</text>
</comment>
<accession>A0A7C8I0X1</accession>
<name>A0A7C8I0X1_9PLEO</name>
<proteinExistence type="predicted"/>
<protein>
    <submittedName>
        <fullName evidence="1">Uncharacterized protein</fullName>
    </submittedName>
</protein>